<evidence type="ECO:0000313" key="7">
    <source>
        <dbReference type="EMBL" id="MDN3712636.1"/>
    </source>
</evidence>
<evidence type="ECO:0000256" key="5">
    <source>
        <dbReference type="ARBA" id="ARBA00023136"/>
    </source>
</evidence>
<reference evidence="8" key="1">
    <citation type="journal article" date="2019" name="Int. J. Syst. Evol. Microbiol.">
        <title>The Global Catalogue of Microorganisms (GCM) 10K type strain sequencing project: providing services to taxonomists for standard genome sequencing and annotation.</title>
        <authorList>
            <consortium name="The Broad Institute Genomics Platform"/>
            <consortium name="The Broad Institute Genome Sequencing Center for Infectious Disease"/>
            <person name="Wu L."/>
            <person name="Ma J."/>
        </authorList>
    </citation>
    <scope>NUCLEOTIDE SEQUENCE [LARGE SCALE GENOMIC DNA]</scope>
    <source>
        <strain evidence="8">CECT 8482</strain>
    </source>
</reference>
<sequence length="127" mass="12962">MILALATILCFQLIGETISRGLGLPLPGPVIGLMLLVLSGIIRPQLITFLRTAANGLLSQLSLFFVPAGVGIITHLAQFRENALGISVALVVSTVLAIAVGALAFVGVAKLTGQSEVDQIDTGGDGA</sequence>
<feature type="transmembrane region" description="Helical" evidence="6">
    <location>
        <begin position="31"/>
        <end position="50"/>
    </location>
</feature>
<feature type="transmembrane region" description="Helical" evidence="6">
    <location>
        <begin position="83"/>
        <end position="106"/>
    </location>
</feature>
<dbReference type="Proteomes" id="UP001243846">
    <property type="component" value="Unassembled WGS sequence"/>
</dbReference>
<keyword evidence="4 6" id="KW-1133">Transmembrane helix</keyword>
<proteinExistence type="predicted"/>
<evidence type="ECO:0000256" key="3">
    <source>
        <dbReference type="ARBA" id="ARBA00022692"/>
    </source>
</evidence>
<evidence type="ECO:0000256" key="4">
    <source>
        <dbReference type="ARBA" id="ARBA00022989"/>
    </source>
</evidence>
<comment type="subcellular location">
    <subcellularLocation>
        <location evidence="1">Cell membrane</location>
        <topology evidence="1">Multi-pass membrane protein</topology>
    </subcellularLocation>
</comment>
<comment type="caution">
    <text evidence="7">The sequence shown here is derived from an EMBL/GenBank/DDBJ whole genome shotgun (WGS) entry which is preliminary data.</text>
</comment>
<dbReference type="RefSeq" id="WP_377683060.1">
    <property type="nucleotide sequence ID" value="NZ_JBHMDZ010000001.1"/>
</dbReference>
<keyword evidence="3 6" id="KW-0812">Transmembrane</keyword>
<evidence type="ECO:0000313" key="8">
    <source>
        <dbReference type="Proteomes" id="UP001243846"/>
    </source>
</evidence>
<evidence type="ECO:0000256" key="1">
    <source>
        <dbReference type="ARBA" id="ARBA00004651"/>
    </source>
</evidence>
<dbReference type="Pfam" id="PF03788">
    <property type="entry name" value="LrgA"/>
    <property type="match status" value="1"/>
</dbReference>
<protein>
    <submittedName>
        <fullName evidence="7">CidA/LrgA family protein</fullName>
    </submittedName>
</protein>
<dbReference type="PANTHER" id="PTHR33931:SF2">
    <property type="entry name" value="HOLIN-LIKE PROTEIN CIDA"/>
    <property type="match status" value="1"/>
</dbReference>
<evidence type="ECO:0000256" key="6">
    <source>
        <dbReference type="SAM" id="Phobius"/>
    </source>
</evidence>
<name>A0ABT8D8P0_9RHOB</name>
<accession>A0ABT8D8P0</accession>
<organism evidence="7 8">
    <name type="scientific">Paracoccus cavernae</name>
    <dbReference type="NCBI Taxonomy" id="1571207"/>
    <lineage>
        <taxon>Bacteria</taxon>
        <taxon>Pseudomonadati</taxon>
        <taxon>Pseudomonadota</taxon>
        <taxon>Alphaproteobacteria</taxon>
        <taxon>Rhodobacterales</taxon>
        <taxon>Paracoccaceae</taxon>
        <taxon>Paracoccus</taxon>
    </lineage>
</organism>
<keyword evidence="5 6" id="KW-0472">Membrane</keyword>
<feature type="transmembrane region" description="Helical" evidence="6">
    <location>
        <begin position="57"/>
        <end position="77"/>
    </location>
</feature>
<dbReference type="PANTHER" id="PTHR33931">
    <property type="entry name" value="HOLIN-LIKE PROTEIN CIDA-RELATED"/>
    <property type="match status" value="1"/>
</dbReference>
<dbReference type="InterPro" id="IPR005538">
    <property type="entry name" value="LrgA/CidA"/>
</dbReference>
<evidence type="ECO:0000256" key="2">
    <source>
        <dbReference type="ARBA" id="ARBA00022475"/>
    </source>
</evidence>
<gene>
    <name evidence="7" type="ORF">QWZ10_14380</name>
</gene>
<dbReference type="EMBL" id="JAUFRC010000001">
    <property type="protein sequence ID" value="MDN3712636.1"/>
    <property type="molecule type" value="Genomic_DNA"/>
</dbReference>
<keyword evidence="8" id="KW-1185">Reference proteome</keyword>
<keyword evidence="2" id="KW-1003">Cell membrane</keyword>